<dbReference type="EMBL" id="CP069040">
    <property type="protein sequence ID" value="QRD05424.1"/>
    <property type="molecule type" value="Genomic_DNA"/>
</dbReference>
<gene>
    <name evidence="1" type="ORF">JI435_422440</name>
</gene>
<protein>
    <submittedName>
        <fullName evidence="1">Uncharacterized protein</fullName>
    </submittedName>
</protein>
<keyword evidence="2" id="KW-1185">Reference proteome</keyword>
<proteinExistence type="predicted"/>
<reference evidence="2" key="1">
    <citation type="journal article" date="2021" name="BMC Genomics">
        <title>Chromosome-level genome assembly and manually-curated proteome of model necrotroph Parastagonospora nodorum Sn15 reveals a genome-wide trove of candidate effector homologs, and redundancy of virulence-related functions within an accessory chromosome.</title>
        <authorList>
            <person name="Bertazzoni S."/>
            <person name="Jones D.A.B."/>
            <person name="Phan H.T."/>
            <person name="Tan K.-C."/>
            <person name="Hane J.K."/>
        </authorList>
    </citation>
    <scope>NUCLEOTIDE SEQUENCE [LARGE SCALE GENOMIC DNA]</scope>
    <source>
        <strain evidence="2">SN15 / ATCC MYA-4574 / FGSC 10173)</strain>
    </source>
</reference>
<sequence>MAGPASLAASSISCHDRSGCRLRRERALMRFGKRMRHHGCQLAWHLVTGNQAPAIHKLSVLKIIPNCGSKRASESYKRITPLMGERGRSMLSFPCGLVESCSKASTPDANHARYPTPHR</sequence>
<evidence type="ECO:0000313" key="2">
    <source>
        <dbReference type="Proteomes" id="UP000663193"/>
    </source>
</evidence>
<name>A0A7U2I8Y2_PHANO</name>
<organism evidence="1 2">
    <name type="scientific">Phaeosphaeria nodorum (strain SN15 / ATCC MYA-4574 / FGSC 10173)</name>
    <name type="common">Glume blotch fungus</name>
    <name type="synonym">Parastagonospora nodorum</name>
    <dbReference type="NCBI Taxonomy" id="321614"/>
    <lineage>
        <taxon>Eukaryota</taxon>
        <taxon>Fungi</taxon>
        <taxon>Dikarya</taxon>
        <taxon>Ascomycota</taxon>
        <taxon>Pezizomycotina</taxon>
        <taxon>Dothideomycetes</taxon>
        <taxon>Pleosporomycetidae</taxon>
        <taxon>Pleosporales</taxon>
        <taxon>Pleosporineae</taxon>
        <taxon>Phaeosphaeriaceae</taxon>
        <taxon>Parastagonospora</taxon>
    </lineage>
</organism>
<dbReference type="AlphaFoldDB" id="A0A7U2I8Y2"/>
<evidence type="ECO:0000313" key="1">
    <source>
        <dbReference type="EMBL" id="QRD05424.1"/>
    </source>
</evidence>
<dbReference type="Proteomes" id="UP000663193">
    <property type="component" value="Chromosome 18"/>
</dbReference>
<accession>A0A7U2I8Y2</accession>
<dbReference type="VEuPathDB" id="FungiDB:JI435_422440"/>